<name>A0A426V7R8_9BURK</name>
<comment type="caution">
    <text evidence="1">The sequence shown here is derived from an EMBL/GenBank/DDBJ whole genome shotgun (WGS) entry which is preliminary data.</text>
</comment>
<dbReference type="SUPFAM" id="SSF63825">
    <property type="entry name" value="YWTD domain"/>
    <property type="match status" value="1"/>
</dbReference>
<accession>A0A426V7R8</accession>
<reference evidence="1 2" key="1">
    <citation type="submission" date="2018-12" db="EMBL/GenBank/DDBJ databases">
        <title>The whole draft genome of Aquabacterium sp. SJQ9.</title>
        <authorList>
            <person name="Sun L."/>
            <person name="Gao X."/>
            <person name="Chen W."/>
            <person name="Huang K."/>
        </authorList>
    </citation>
    <scope>NUCLEOTIDE SEQUENCE [LARGE SCALE GENOMIC DNA]</scope>
    <source>
        <strain evidence="1 2">SJQ9</strain>
    </source>
</reference>
<gene>
    <name evidence="1" type="ORF">EIP75_17685</name>
</gene>
<dbReference type="RefSeq" id="WP_125244612.1">
    <property type="nucleotide sequence ID" value="NZ_RSED01000016.1"/>
</dbReference>
<proteinExistence type="predicted"/>
<dbReference type="NCBIfam" id="TIGR01634">
    <property type="entry name" value="tail_P2_I"/>
    <property type="match status" value="1"/>
</dbReference>
<dbReference type="OrthoDB" id="370073at2"/>
<sequence>MRLTPDSGTLLMRGRAHWLRGAFMDTTLADDIVTLAPAVPPVSNAPAPPAAPWAGLAFDAHCRLFHALPTPSAIEYVLWGATTQLGVHDVAPHPFTVTGPETEDNGQPLPGADLPLRPEALAAGEQDLLYVADPDRPAIWVVDTWKQEVTRRIDMGQAPLDLASCGGDVFVLLADGSTWQLAPCEEPRRLPWPQIAGAARLTVARGVDGRRLAWVLAAPGTPNARLYALHLDDPKPYAVPDARDLLAGEDDAEFGTLLVLAMRPGDEFVRLRWRGKQPALLPGLSAPFYDGAAIALAPDGRVAYWTSQGLRHAAPARAHYKPRGVLMGHALDSGQDQTTWGRVLIEACLPAGTQLRLWTFTRDDIDHDDPWPRMPPAGQALSDIALPGDTPLPSSYTWLQQAGEPARLHRDDSQRPLSRPVAEGFALYEAPVLAPPGRFLWLVFELTGTRGKSPRLRSARVDYPGHSLLRQLPRTLWREPAARDFLYRFLMPMAAMLDEWDGVSSQRHRLLDGRIAPGEALPWLASFMGLAMDPCWPEAVQRAMVREAAPLFRTRGTVPSLRRMIEILSEGAEVIILEHFRLRGGGVAGNPQVNQSQAVLGVGFRVGGLLGEPESRPMADAGPVDFDGHAHRFTVTVVAALSDAQLACVRRLIEVHKPAHTAFEVCTARSGIRVGLGSQVGMGTVVGASGGFQPAVVGPAALGHGFVLGGRP</sequence>
<protein>
    <submittedName>
        <fullName evidence="1">Phage tail protein I</fullName>
    </submittedName>
</protein>
<dbReference type="EMBL" id="RSED01000016">
    <property type="protein sequence ID" value="RRS02976.1"/>
    <property type="molecule type" value="Genomic_DNA"/>
</dbReference>
<keyword evidence="2" id="KW-1185">Reference proteome</keyword>
<dbReference type="Pfam" id="PF09684">
    <property type="entry name" value="Tail_P2_I"/>
    <property type="match status" value="1"/>
</dbReference>
<organism evidence="1 2">
    <name type="scientific">Aquabacterium soli</name>
    <dbReference type="NCBI Taxonomy" id="2493092"/>
    <lineage>
        <taxon>Bacteria</taxon>
        <taxon>Pseudomonadati</taxon>
        <taxon>Pseudomonadota</taxon>
        <taxon>Betaproteobacteria</taxon>
        <taxon>Burkholderiales</taxon>
        <taxon>Aquabacterium</taxon>
    </lineage>
</organism>
<dbReference type="Proteomes" id="UP000269265">
    <property type="component" value="Unassembled WGS sequence"/>
</dbReference>
<evidence type="ECO:0000313" key="1">
    <source>
        <dbReference type="EMBL" id="RRS02976.1"/>
    </source>
</evidence>
<dbReference type="InterPro" id="IPR006521">
    <property type="entry name" value="Tail_protein_I"/>
</dbReference>
<evidence type="ECO:0000313" key="2">
    <source>
        <dbReference type="Proteomes" id="UP000269265"/>
    </source>
</evidence>
<dbReference type="AlphaFoldDB" id="A0A426V7R8"/>